<dbReference type="Pfam" id="PF05119">
    <property type="entry name" value="Terminase_4"/>
    <property type="match status" value="1"/>
</dbReference>
<sequence length="125" mass="14351">MEIKIEYPSNLSQETRLFMNAVIEKLSGVDSISNCDLGAIRMLMLSYDVYVKASNEVLERGPLVYDKRNRAKINPAVSLTTKKYIEIVTIMKEFGLTVKSREHIKAMTDEVDQDNPLYQFLKNND</sequence>
<name>A0A0J6CKB1_9BACT</name>
<dbReference type="AlphaFoldDB" id="A0A0J6CKB1"/>
<reference evidence="1 2" key="1">
    <citation type="submission" date="2015-06" db="EMBL/GenBank/DDBJ databases">
        <title>Draft Genome Sequence of Parabacteroides goldsteinii with Putative Novel Metallo-Beta-Lactamases Isolated from a Blood Culture from a Human Patient.</title>
        <authorList>
            <person name="Krogh T.J."/>
            <person name="Agergaard C.N."/>
            <person name="Moller-Jensen J."/>
            <person name="Justesen U.S."/>
        </authorList>
    </citation>
    <scope>NUCLEOTIDE SEQUENCE [LARGE SCALE GENOMIC DNA]</scope>
    <source>
        <strain evidence="1 2">910340</strain>
    </source>
</reference>
<dbReference type="PATRIC" id="fig|328812.4.peg.2957"/>
<dbReference type="RefSeq" id="WP_048315515.1">
    <property type="nucleotide sequence ID" value="NZ_LFJV01000033.1"/>
</dbReference>
<dbReference type="InterPro" id="IPR006448">
    <property type="entry name" value="Phage_term_ssu_P27"/>
</dbReference>
<dbReference type="Proteomes" id="UP000036166">
    <property type="component" value="Unassembled WGS sequence"/>
</dbReference>
<evidence type="ECO:0000313" key="1">
    <source>
        <dbReference type="EMBL" id="KMM33588.1"/>
    </source>
</evidence>
<protein>
    <recommendedName>
        <fullName evidence="3">Phage terminase small subunit P27 family</fullName>
    </recommendedName>
</protein>
<dbReference type="NCBIfam" id="TIGR01558">
    <property type="entry name" value="sm_term_P27"/>
    <property type="match status" value="1"/>
</dbReference>
<evidence type="ECO:0008006" key="3">
    <source>
        <dbReference type="Google" id="ProtNLM"/>
    </source>
</evidence>
<proteinExistence type="predicted"/>
<gene>
    <name evidence="1" type="ORF">ACM15_11250</name>
</gene>
<accession>A0A0J6CKB1</accession>
<comment type="caution">
    <text evidence="1">The sequence shown here is derived from an EMBL/GenBank/DDBJ whole genome shotgun (WGS) entry which is preliminary data.</text>
</comment>
<evidence type="ECO:0000313" key="2">
    <source>
        <dbReference type="Proteomes" id="UP000036166"/>
    </source>
</evidence>
<dbReference type="EMBL" id="LFJV01000033">
    <property type="protein sequence ID" value="KMM33588.1"/>
    <property type="molecule type" value="Genomic_DNA"/>
</dbReference>
<organism evidence="1 2">
    <name type="scientific">Parabacteroides goldsteinii</name>
    <dbReference type="NCBI Taxonomy" id="328812"/>
    <lineage>
        <taxon>Bacteria</taxon>
        <taxon>Pseudomonadati</taxon>
        <taxon>Bacteroidota</taxon>
        <taxon>Bacteroidia</taxon>
        <taxon>Bacteroidales</taxon>
        <taxon>Tannerellaceae</taxon>
        <taxon>Parabacteroides</taxon>
    </lineage>
</organism>